<accession>A0A9N8VBP3</accession>
<name>A0A9N8VBP3_9GLOM</name>
<organism evidence="1 2">
    <name type="scientific">Cetraspora pellucida</name>
    <dbReference type="NCBI Taxonomy" id="1433469"/>
    <lineage>
        <taxon>Eukaryota</taxon>
        <taxon>Fungi</taxon>
        <taxon>Fungi incertae sedis</taxon>
        <taxon>Mucoromycota</taxon>
        <taxon>Glomeromycotina</taxon>
        <taxon>Glomeromycetes</taxon>
        <taxon>Diversisporales</taxon>
        <taxon>Gigasporaceae</taxon>
        <taxon>Cetraspora</taxon>
    </lineage>
</organism>
<evidence type="ECO:0000313" key="1">
    <source>
        <dbReference type="EMBL" id="CAG8450011.1"/>
    </source>
</evidence>
<gene>
    <name evidence="1" type="ORF">CPELLU_LOCUS85</name>
</gene>
<reference evidence="1" key="1">
    <citation type="submission" date="2021-06" db="EMBL/GenBank/DDBJ databases">
        <authorList>
            <person name="Kallberg Y."/>
            <person name="Tangrot J."/>
            <person name="Rosling A."/>
        </authorList>
    </citation>
    <scope>NUCLEOTIDE SEQUENCE</scope>
    <source>
        <strain evidence="1">FL966</strain>
    </source>
</reference>
<sequence length="354" mass="41431">MSDEKELFEYLLIYSFLFLNEKGSCLYNAYNRNEVENKLVIKIDQDDRAPKFSVADDISEVYGLFEIHECINEQKPLRAIIDINATQKDIKVNRIKSDNILKELVIVTLSDSSKCSYHLLYALILLIDYNELKAFTELVYTLTGKKFSRFIDRGLPGQNFNLYLISSAKKGCMKRILLSSITNGWNKPDHTRVQPPSNLSLKVRPRMLSIKKNNSSLKIIIGHDILQKCIDLVLQKYSNYFRDYTIEEKNSKNFVYFNQKAPLECPQCKCIHDKDQWWFSHVCASNRKFIVKCFRQGSDKPEEVFELKYSGFPKAFVKMPYWVKYSKTLMATEIYKERYVKLLPNEGDIYVESP</sequence>
<protein>
    <submittedName>
        <fullName evidence="1">15824_t:CDS:1</fullName>
    </submittedName>
</protein>
<dbReference type="Proteomes" id="UP000789759">
    <property type="component" value="Unassembled WGS sequence"/>
</dbReference>
<evidence type="ECO:0000313" key="2">
    <source>
        <dbReference type="Proteomes" id="UP000789759"/>
    </source>
</evidence>
<dbReference type="AlphaFoldDB" id="A0A9N8VBP3"/>
<comment type="caution">
    <text evidence="1">The sequence shown here is derived from an EMBL/GenBank/DDBJ whole genome shotgun (WGS) entry which is preliminary data.</text>
</comment>
<dbReference type="EMBL" id="CAJVQA010000017">
    <property type="protein sequence ID" value="CAG8450011.1"/>
    <property type="molecule type" value="Genomic_DNA"/>
</dbReference>
<dbReference type="OrthoDB" id="2424211at2759"/>
<keyword evidence="2" id="KW-1185">Reference proteome</keyword>
<proteinExistence type="predicted"/>